<evidence type="ECO:0000313" key="3">
    <source>
        <dbReference type="Proteomes" id="UP000000592"/>
    </source>
</evidence>
<proteinExistence type="predicted"/>
<sequence>MTARLQIRLIPFLRASFCPVNPGKPSGNLLPGPPYWGKLAWSGMTSEEDRPFWELPLDPKAHKKAYLWAMMVFLAAESWTTSRIAQYFHKDRTTVYLVLKPFLEHGLQDLSYRKPPGALRKLTPGVAIFVRERLTAAFPPGKHLEDRVSTALQLAEALAGRFDICLRFPGTSNVGKQRGYAPTGRHGRGGGPGQST</sequence>
<gene>
    <name evidence="2" type="ordered locus">TT_C0278</name>
</gene>
<dbReference type="eggNOG" id="COG3415">
    <property type="taxonomic scope" value="Bacteria"/>
</dbReference>
<name>Q72KY7_THET2</name>
<evidence type="ECO:0000256" key="1">
    <source>
        <dbReference type="SAM" id="MobiDB-lite"/>
    </source>
</evidence>
<dbReference type="KEGG" id="tth:TT_C0278"/>
<dbReference type="InterPro" id="IPR009057">
    <property type="entry name" value="Homeodomain-like_sf"/>
</dbReference>
<evidence type="ECO:0000313" key="2">
    <source>
        <dbReference type="EMBL" id="AAS80626.1"/>
    </source>
</evidence>
<accession>Q72KY7</accession>
<dbReference type="HOGENOM" id="CLU_1389656_0_0_0"/>
<protein>
    <submittedName>
        <fullName evidence="2">Uncharacterized protein</fullName>
    </submittedName>
</protein>
<dbReference type="SUPFAM" id="SSF46689">
    <property type="entry name" value="Homeodomain-like"/>
    <property type="match status" value="1"/>
</dbReference>
<reference evidence="2 3" key="1">
    <citation type="journal article" date="2004" name="Nat. Biotechnol.">
        <title>The genome sequence of the extreme thermophile Thermus thermophilus.</title>
        <authorList>
            <person name="Henne A."/>
            <person name="Brueggemann H."/>
            <person name="Raasch C."/>
            <person name="Wiezer A."/>
            <person name="Hartsch T."/>
            <person name="Liesegang H."/>
            <person name="Johann A."/>
            <person name="Lienard T."/>
            <person name="Gohl O."/>
            <person name="Martinez-Arias R."/>
            <person name="Jacobi C."/>
            <person name="Starkuviene V."/>
            <person name="Schlenczeck S."/>
            <person name="Dencker S."/>
            <person name="Huber R."/>
            <person name="Klenk H.-P."/>
            <person name="Overbeek R."/>
            <person name="Kramer W."/>
            <person name="Merkl R."/>
            <person name="Gottschalk G."/>
            <person name="Fritz H.-J."/>
        </authorList>
    </citation>
    <scope>NUCLEOTIDE SEQUENCE [LARGE SCALE GENOMIC DNA]</scope>
    <source>
        <strain evidence="3">ATCC BAA-163 / DSM 7039 / HB27</strain>
    </source>
</reference>
<feature type="region of interest" description="Disordered" evidence="1">
    <location>
        <begin position="176"/>
        <end position="196"/>
    </location>
</feature>
<dbReference type="AlphaFoldDB" id="Q72KY7"/>
<dbReference type="EMBL" id="AE017221">
    <property type="protein sequence ID" value="AAS80626.1"/>
    <property type="molecule type" value="Genomic_DNA"/>
</dbReference>
<organism evidence="2 3">
    <name type="scientific">Thermus thermophilus (strain ATCC BAA-163 / DSM 7039 / HB27)</name>
    <dbReference type="NCBI Taxonomy" id="262724"/>
    <lineage>
        <taxon>Bacteria</taxon>
        <taxon>Thermotogati</taxon>
        <taxon>Deinococcota</taxon>
        <taxon>Deinococci</taxon>
        <taxon>Thermales</taxon>
        <taxon>Thermaceae</taxon>
        <taxon>Thermus</taxon>
    </lineage>
</organism>
<dbReference type="Proteomes" id="UP000000592">
    <property type="component" value="Chromosome"/>
</dbReference>